<keyword evidence="5" id="KW-1185">Reference proteome</keyword>
<reference evidence="4 5" key="1">
    <citation type="submission" date="2019-07" db="EMBL/GenBank/DDBJ databases">
        <title>Whole genome shotgun sequence of Aneurinibacillus danicus NBRC 102444.</title>
        <authorList>
            <person name="Hosoyama A."/>
            <person name="Uohara A."/>
            <person name="Ohji S."/>
            <person name="Ichikawa N."/>
        </authorList>
    </citation>
    <scope>NUCLEOTIDE SEQUENCE [LARGE SCALE GENOMIC DNA]</scope>
    <source>
        <strain evidence="4 5">NBRC 102444</strain>
    </source>
</reference>
<dbReference type="PANTHER" id="PTHR31157:SF1">
    <property type="entry name" value="SCP DOMAIN-CONTAINING PROTEIN"/>
    <property type="match status" value="1"/>
</dbReference>
<accession>A0A511VC96</accession>
<feature type="region of interest" description="Disordered" evidence="1">
    <location>
        <begin position="87"/>
        <end position="121"/>
    </location>
</feature>
<comment type="caution">
    <text evidence="4">The sequence shown here is derived from an EMBL/GenBank/DDBJ whole genome shotgun (WGS) entry which is preliminary data.</text>
</comment>
<dbReference type="NCBIfam" id="TIGR02909">
    <property type="entry name" value="spore_YkwD"/>
    <property type="match status" value="1"/>
</dbReference>
<dbReference type="PANTHER" id="PTHR31157">
    <property type="entry name" value="SCP DOMAIN-CONTAINING PROTEIN"/>
    <property type="match status" value="1"/>
</dbReference>
<dbReference type="Gene3D" id="3.40.33.10">
    <property type="entry name" value="CAP"/>
    <property type="match status" value="1"/>
</dbReference>
<dbReference type="Pfam" id="PF00188">
    <property type="entry name" value="CAP"/>
    <property type="match status" value="1"/>
</dbReference>
<dbReference type="InterPro" id="IPR014044">
    <property type="entry name" value="CAP_dom"/>
</dbReference>
<feature type="signal peptide" evidence="2">
    <location>
        <begin position="1"/>
        <end position="24"/>
    </location>
</feature>
<evidence type="ECO:0000313" key="5">
    <source>
        <dbReference type="Proteomes" id="UP000321157"/>
    </source>
</evidence>
<gene>
    <name evidence="4" type="ORF">ADA01nite_23220</name>
</gene>
<dbReference type="CDD" id="cd05379">
    <property type="entry name" value="CAP_bacterial"/>
    <property type="match status" value="1"/>
</dbReference>
<dbReference type="EMBL" id="BJXX01000100">
    <property type="protein sequence ID" value="GEN34862.1"/>
    <property type="molecule type" value="Genomic_DNA"/>
</dbReference>
<organism evidence="4 5">
    <name type="scientific">Aneurinibacillus danicus</name>
    <dbReference type="NCBI Taxonomy" id="267746"/>
    <lineage>
        <taxon>Bacteria</taxon>
        <taxon>Bacillati</taxon>
        <taxon>Bacillota</taxon>
        <taxon>Bacilli</taxon>
        <taxon>Bacillales</taxon>
        <taxon>Paenibacillaceae</taxon>
        <taxon>Aneurinibacillus group</taxon>
        <taxon>Aneurinibacillus</taxon>
    </lineage>
</organism>
<feature type="chain" id="PRO_5021887737" description="SCP domain-containing protein" evidence="2">
    <location>
        <begin position="25"/>
        <end position="249"/>
    </location>
</feature>
<dbReference type="OrthoDB" id="9783944at2"/>
<evidence type="ECO:0000259" key="3">
    <source>
        <dbReference type="Pfam" id="PF00188"/>
    </source>
</evidence>
<feature type="domain" description="SCP" evidence="3">
    <location>
        <begin position="132"/>
        <end position="247"/>
    </location>
</feature>
<dbReference type="RefSeq" id="WP_146810122.1">
    <property type="nucleotide sequence ID" value="NZ_BJXX01000100.1"/>
</dbReference>
<proteinExistence type="predicted"/>
<dbReference type="AlphaFoldDB" id="A0A511VC96"/>
<dbReference type="InterPro" id="IPR035940">
    <property type="entry name" value="CAP_sf"/>
</dbReference>
<protein>
    <recommendedName>
        <fullName evidence="3">SCP domain-containing protein</fullName>
    </recommendedName>
</protein>
<sequence length="249" mass="26977">MKKIIAASVLCTSLLGASFSVTQAANECPTPVIVKPITQSGGITPFNLQKLVDQYLKQCQQAGVKPSFEQLKQQCLKAGIQPNFQQVQKPAVGQQTQPAAKPAQTNAPTQAQAPVDSKSATQGLTADEKQMLDLVNQERAKQGLAPLKINMELQKLARMKSKDMIDKNYFSHQSPTYGSPFDMMNKYGVQYRTAGENIAGNSSVQGAHKSLMNSDGHRKNILNPAFTEVGIGIVDGGPYGKMFTQMFKG</sequence>
<name>A0A511VC96_9BACL</name>
<evidence type="ECO:0000256" key="1">
    <source>
        <dbReference type="SAM" id="MobiDB-lite"/>
    </source>
</evidence>
<evidence type="ECO:0000313" key="4">
    <source>
        <dbReference type="EMBL" id="GEN34862.1"/>
    </source>
</evidence>
<dbReference type="Proteomes" id="UP000321157">
    <property type="component" value="Unassembled WGS sequence"/>
</dbReference>
<dbReference type="SUPFAM" id="SSF55797">
    <property type="entry name" value="PR-1-like"/>
    <property type="match status" value="1"/>
</dbReference>
<dbReference type="InterPro" id="IPR014258">
    <property type="entry name" value="CAP_domain_YkwD-like"/>
</dbReference>
<feature type="compositionally biased region" description="Low complexity" evidence="1">
    <location>
        <begin position="94"/>
        <end position="114"/>
    </location>
</feature>
<keyword evidence="2" id="KW-0732">Signal</keyword>
<evidence type="ECO:0000256" key="2">
    <source>
        <dbReference type="SAM" id="SignalP"/>
    </source>
</evidence>